<accession>B7LML1</accession>
<dbReference type="Gene3D" id="2.40.128.130">
    <property type="entry name" value="Autotransporter beta-domain"/>
    <property type="match status" value="1"/>
</dbReference>
<dbReference type="KEGG" id="efe:EFER_2649"/>
<dbReference type="OrthoDB" id="6056869at2"/>
<dbReference type="PANTHER" id="PTHR35037:SF2">
    <property type="match status" value="1"/>
</dbReference>
<dbReference type="InterPro" id="IPR011050">
    <property type="entry name" value="Pectin_lyase_fold/virulence"/>
</dbReference>
<dbReference type="Pfam" id="PF03797">
    <property type="entry name" value="Autotransporter"/>
    <property type="match status" value="1"/>
</dbReference>
<dbReference type="InterPro" id="IPR005546">
    <property type="entry name" value="Autotransporte_beta"/>
</dbReference>
<dbReference type="PROSITE" id="PS51208">
    <property type="entry name" value="AUTOTRANSPORTER"/>
    <property type="match status" value="1"/>
</dbReference>
<feature type="domain" description="Autotransporter" evidence="2">
    <location>
        <begin position="737"/>
        <end position="1002"/>
    </location>
</feature>
<dbReference type="SMART" id="SM00869">
    <property type="entry name" value="Autotransporter"/>
    <property type="match status" value="1"/>
</dbReference>
<dbReference type="InterPro" id="IPR036709">
    <property type="entry name" value="Autotransporte_beta_dom_sf"/>
</dbReference>
<keyword evidence="4" id="KW-1185">Reference proteome</keyword>
<dbReference type="NCBIfam" id="TIGR01414">
    <property type="entry name" value="autotrans_barl"/>
    <property type="match status" value="1"/>
</dbReference>
<evidence type="ECO:0000259" key="2">
    <source>
        <dbReference type="PROSITE" id="PS51208"/>
    </source>
</evidence>
<dbReference type="RefSeq" id="WP_000556405.1">
    <property type="nucleotide sequence ID" value="NC_011740.1"/>
</dbReference>
<feature type="chain" id="PRO_5002857423" evidence="1">
    <location>
        <begin position="28"/>
        <end position="1002"/>
    </location>
</feature>
<dbReference type="GeneID" id="75056321"/>
<sequence length="1002" mass="107039">MHSWKKKLVLSQLALACTLAITSQANAESNDISGTTYNTFHHYNDATHVDDIYYDGYVGWNNYAANSVYNGDIYPVIKNATVNGVISTYYLDNGLKANTNANSLTIKNSTIHGMITSECLTKDDCTNRADADYYYDRLALSVDNSTIDDNYEHYTYNGTYNNAADTHVANVYNMGTAITLDQEVDLSITNNSHVAGITLTQGYEWEDIDDNTVSTGVNSSEVFNNTITVKDSTVTSGSWSDEGTSGWFGKTGNASEYSGKSNFVTADTDGDGVADSTIASWDDVALAVVAHPNADNAMQTTANFSNSTLMGDVIFSSNFDENFFPRGADSYRDADGEVDTNGWDGTDRLDLTLNNGSKWVGAAQSVHQTGSIDVDGDGKGDIATYGVGTEATATLIDITANSLWPSSTVGVENDDTSYSEYNHITGNQVYQSGLFNVTLNTGSQWDTTKSSLIDTLSINSGSTVNVADSTLVSDSISLTGRSALNIKEDGHVATDSLTIDNSTVTISDEVSAGWAVGDAALYANNIKVTNDGILDVGNTAANALQVDTLNLTSTTDTSGNIHAGVFNIESNRFVLDADLTNDRTNDTTKSNYGYGLIAMNSDGHLTINGNGDNDNTASIEAGQNEVDNAGDRVAAATGNYKVRIDNATGAGSVADYNGNELIYVNDKNSNATFSAANKADLGAYTYQAEQVGNTVVLQQMELTDYANMALSIPSANTNIWNLQQDTVGTRLTNARHGLTDNGGAWVSYFGGNFNGDNGTINYDQDVNGIMVGVDTKIDGNNAKWIVGAAAGFAKGDVSDRSGQVDQDSQSAYIYSSARFANNIFVDGNLSYSHFNSDLTADMSNGQYVDGNTASDAWGFGLKAGYDFKLGDAGYVTPYGSVSGLFQSGDDYRLSNNMKVDGQSYDSMRYELGVDAGYTFAFSDDQAMTPYFKLAYVYDDSNNDADVNGDSIDNGTEGSAVRVGLGTQFSFTKNFSAYTDANYLGGGDVDQDWSANVGVKYTW</sequence>
<dbReference type="PANTHER" id="PTHR35037">
    <property type="entry name" value="C-TERMINAL REGION OF AIDA-LIKE PROTEIN"/>
    <property type="match status" value="1"/>
</dbReference>
<dbReference type="InterPro" id="IPR012332">
    <property type="entry name" value="Autotransporter_pectin_lyase_C"/>
</dbReference>
<dbReference type="Proteomes" id="UP000000745">
    <property type="component" value="Chromosome"/>
</dbReference>
<evidence type="ECO:0000313" key="3">
    <source>
        <dbReference type="EMBL" id="CAQ90144.1"/>
    </source>
</evidence>
<dbReference type="EMBL" id="CU928158">
    <property type="protein sequence ID" value="CAQ90144.1"/>
    <property type="molecule type" value="Genomic_DNA"/>
</dbReference>
<dbReference type="CDD" id="cd00253">
    <property type="entry name" value="PL_Passenger_AT"/>
    <property type="match status" value="1"/>
</dbReference>
<keyword evidence="3" id="KW-0966">Cell projection</keyword>
<keyword evidence="3" id="KW-0282">Flagellum</keyword>
<name>B7LML1_ESCF3</name>
<dbReference type="SUPFAM" id="SSF51126">
    <property type="entry name" value="Pectin lyase-like"/>
    <property type="match status" value="1"/>
</dbReference>
<gene>
    <name evidence="3" type="ordered locus">EFER_2649</name>
</gene>
<evidence type="ECO:0000313" key="4">
    <source>
        <dbReference type="Proteomes" id="UP000000745"/>
    </source>
</evidence>
<evidence type="ECO:0000256" key="1">
    <source>
        <dbReference type="SAM" id="SignalP"/>
    </source>
</evidence>
<keyword evidence="1" id="KW-0732">Signal</keyword>
<dbReference type="HOGENOM" id="CLU_017493_0_0_6"/>
<dbReference type="Gene3D" id="2.160.20.20">
    <property type="match status" value="1"/>
</dbReference>
<reference evidence="4" key="1">
    <citation type="journal article" date="2009" name="PLoS Genet.">
        <title>Organised genome dynamics in the Escherichia coli species results in highly diverse adaptive paths.</title>
        <authorList>
            <person name="Touchon M."/>
            <person name="Hoede C."/>
            <person name="Tenaillon O."/>
            <person name="Barbe V."/>
            <person name="Baeriswyl S."/>
            <person name="Bidet P."/>
            <person name="Bingen E."/>
            <person name="Bonacorsi S."/>
            <person name="Bouchier C."/>
            <person name="Bouvet O."/>
            <person name="Calteau A."/>
            <person name="Chiapello H."/>
            <person name="Clermont O."/>
            <person name="Cruveiller S."/>
            <person name="Danchin A."/>
            <person name="Diard M."/>
            <person name="Dossat C."/>
            <person name="Karoui M.E."/>
            <person name="Frapy E."/>
            <person name="Garry L."/>
            <person name="Ghigo J.M."/>
            <person name="Gilles A.M."/>
            <person name="Johnson J."/>
            <person name="Le Bouguenec C."/>
            <person name="Lescat M."/>
            <person name="Mangenot S."/>
            <person name="Martinez-Jehanne V."/>
            <person name="Matic I."/>
            <person name="Nassif X."/>
            <person name="Oztas S."/>
            <person name="Petit M.A."/>
            <person name="Pichon C."/>
            <person name="Rouy Z."/>
            <person name="Ruf C.S."/>
            <person name="Schneider D."/>
            <person name="Tourret J."/>
            <person name="Vacherie B."/>
            <person name="Vallenet D."/>
            <person name="Medigue C."/>
            <person name="Rocha E.P.C."/>
            <person name="Denamur E."/>
        </authorList>
    </citation>
    <scope>NUCLEOTIDE SEQUENCE [LARGE SCALE GENOMIC DNA]</scope>
    <source>
        <strain evidence="4">ATCC 35469 / DSM 13698 / BCRC 15582 / CCUG 18766 / IAM 14443 / JCM 21226 / LMG 7866 / NBRC 102419 / NCTC 12128 / CDC 0568-73</strain>
    </source>
</reference>
<dbReference type="InterPro" id="IPR051551">
    <property type="entry name" value="Autotransporter_adhesion"/>
</dbReference>
<dbReference type="InterPro" id="IPR006315">
    <property type="entry name" value="OM_autotransptr_brl_dom"/>
</dbReference>
<keyword evidence="3" id="KW-0969">Cilium</keyword>
<dbReference type="SUPFAM" id="SSF103515">
    <property type="entry name" value="Autotransporter"/>
    <property type="match status" value="1"/>
</dbReference>
<dbReference type="PRINTS" id="PR01484">
    <property type="entry name" value="PRTACTNFAMLY"/>
</dbReference>
<dbReference type="InterPro" id="IPR003991">
    <property type="entry name" value="Pertactin_virulence_factor"/>
</dbReference>
<dbReference type="AlphaFoldDB" id="B7LML1"/>
<organism evidence="3 4">
    <name type="scientific">Escherichia fergusonii (strain ATCC 35469 / DSM 13698 / CCUG 18766 / IAM 14443 / JCM 21226 / LMG 7866 / NBRC 102419 / NCTC 12128 / CDC 0568-73)</name>
    <dbReference type="NCBI Taxonomy" id="585054"/>
    <lineage>
        <taxon>Bacteria</taxon>
        <taxon>Pseudomonadati</taxon>
        <taxon>Pseudomonadota</taxon>
        <taxon>Gammaproteobacteria</taxon>
        <taxon>Enterobacterales</taxon>
        <taxon>Enterobacteriaceae</taxon>
        <taxon>Escherichia</taxon>
    </lineage>
</organism>
<protein>
    <submittedName>
        <fullName evidence="3">Flagellin structural protein putative exported protein</fullName>
    </submittedName>
</protein>
<proteinExistence type="predicted"/>
<feature type="signal peptide" evidence="1">
    <location>
        <begin position="1"/>
        <end position="27"/>
    </location>
</feature>
<dbReference type="GO" id="GO:0019867">
    <property type="term" value="C:outer membrane"/>
    <property type="evidence" value="ECO:0007669"/>
    <property type="project" value="InterPro"/>
</dbReference>